<evidence type="ECO:0000259" key="1">
    <source>
        <dbReference type="Pfam" id="PF13452"/>
    </source>
</evidence>
<sequence>MIDRNLIGQSLGTRTLAVEEGRLRFFAKVIGEMNPIYTDAAAAHQAGHRAVPVPPTFLFCLESDAFDSVGTAKLTKLDPARILHGEQQFEYHAMAYAGDTLTFDVKVADIYEKKGGVLEFLVKETRVTDQGGKHIADLRAIVVQRNA</sequence>
<proteinExistence type="predicted"/>
<dbReference type="EMBL" id="JBBKZS010000020">
    <property type="protein sequence ID" value="MEJ8858784.1"/>
    <property type="molecule type" value="Genomic_DNA"/>
</dbReference>
<reference evidence="2 3" key="1">
    <citation type="submission" date="2024-03" db="EMBL/GenBank/DDBJ databases">
        <title>Novel species of the genus Variovorax.</title>
        <authorList>
            <person name="Liu Q."/>
            <person name="Xin Y.-H."/>
        </authorList>
    </citation>
    <scope>NUCLEOTIDE SEQUENCE [LARGE SCALE GENOMIC DNA]</scope>
    <source>
        <strain evidence="2 3">KACC 18901</strain>
    </source>
</reference>
<gene>
    <name evidence="2" type="ORF">WKW79_29720</name>
</gene>
<name>A0ABU8XIE3_9BURK</name>
<keyword evidence="3" id="KW-1185">Reference proteome</keyword>
<dbReference type="Gene3D" id="3.10.129.10">
    <property type="entry name" value="Hotdog Thioesterase"/>
    <property type="match status" value="1"/>
</dbReference>
<evidence type="ECO:0000313" key="2">
    <source>
        <dbReference type="EMBL" id="MEJ8858784.1"/>
    </source>
</evidence>
<comment type="caution">
    <text evidence="2">The sequence shown here is derived from an EMBL/GenBank/DDBJ whole genome shotgun (WGS) entry which is preliminary data.</text>
</comment>
<accession>A0ABU8XIE3</accession>
<dbReference type="InterPro" id="IPR039569">
    <property type="entry name" value="FAS1-like_DH_region"/>
</dbReference>
<dbReference type="RefSeq" id="WP_340338838.1">
    <property type="nucleotide sequence ID" value="NZ_JBBKZS010000020.1"/>
</dbReference>
<dbReference type="PIRSF" id="PIRSF018072">
    <property type="entry name" value="UCP018072"/>
    <property type="match status" value="1"/>
</dbReference>
<dbReference type="InterPro" id="IPR016709">
    <property type="entry name" value="HadA-like"/>
</dbReference>
<organism evidence="2 3">
    <name type="scientific">Variovorax robiniae</name>
    <dbReference type="NCBI Taxonomy" id="1836199"/>
    <lineage>
        <taxon>Bacteria</taxon>
        <taxon>Pseudomonadati</taxon>
        <taxon>Pseudomonadota</taxon>
        <taxon>Betaproteobacteria</taxon>
        <taxon>Burkholderiales</taxon>
        <taxon>Comamonadaceae</taxon>
        <taxon>Variovorax</taxon>
    </lineage>
</organism>
<dbReference type="Proteomes" id="UP001367030">
    <property type="component" value="Unassembled WGS sequence"/>
</dbReference>
<protein>
    <submittedName>
        <fullName evidence="2">MaoC family dehydratase N-terminal domain-containing protein</fullName>
    </submittedName>
</protein>
<dbReference type="CDD" id="cd03441">
    <property type="entry name" value="R_hydratase_like"/>
    <property type="match status" value="1"/>
</dbReference>
<evidence type="ECO:0000313" key="3">
    <source>
        <dbReference type="Proteomes" id="UP001367030"/>
    </source>
</evidence>
<dbReference type="InterPro" id="IPR029069">
    <property type="entry name" value="HotDog_dom_sf"/>
</dbReference>
<dbReference type="Pfam" id="PF13452">
    <property type="entry name" value="FAS1_DH_region"/>
    <property type="match status" value="1"/>
</dbReference>
<dbReference type="SUPFAM" id="SSF54637">
    <property type="entry name" value="Thioesterase/thiol ester dehydrase-isomerase"/>
    <property type="match status" value="1"/>
</dbReference>
<feature type="domain" description="FAS1-like dehydratase" evidence="1">
    <location>
        <begin position="6"/>
        <end position="137"/>
    </location>
</feature>